<feature type="domain" description="EamA" evidence="4">
    <location>
        <begin position="1"/>
        <end position="138"/>
    </location>
</feature>
<feature type="transmembrane region" description="Helical" evidence="3">
    <location>
        <begin position="31"/>
        <end position="54"/>
    </location>
</feature>
<dbReference type="PANTHER" id="PTHR22911:SF137">
    <property type="entry name" value="SOLUTE CARRIER FAMILY 35 MEMBER G2-RELATED"/>
    <property type="match status" value="1"/>
</dbReference>
<evidence type="ECO:0000256" key="3">
    <source>
        <dbReference type="SAM" id="Phobius"/>
    </source>
</evidence>
<dbReference type="InterPro" id="IPR037185">
    <property type="entry name" value="EmrE-like"/>
</dbReference>
<evidence type="ECO:0000259" key="4">
    <source>
        <dbReference type="Pfam" id="PF00892"/>
    </source>
</evidence>
<feature type="transmembrane region" description="Helical" evidence="3">
    <location>
        <begin position="294"/>
        <end position="314"/>
    </location>
</feature>
<feature type="transmembrane region" description="Helical" evidence="3">
    <location>
        <begin position="170"/>
        <end position="190"/>
    </location>
</feature>
<sequence>MGELLAILSLLMFSLNVIVTKTASGRLSLDVGFMISISVNVLFSFGLFIIRLVVDSDPLEFHSLGFLMFAASGVFASYLGRSLYFDSIARLGPSKASTFMVSSPLFTFLMAWLFLDETLSYWESLGVVVVLLGLFAVSYNPSRKYAAAGQHGEVALPHSEVSKWQRWRGLVQPGAALALLGAVSYALGNITRGTAIQDWNEPVLGGLLGALTGVILQFIFNKKARHIISSLHNADSKAVRLYVISGVLTISAQIAHIAAMHYIPVSIATLITTAQPLLVIPLSYFLLKNQEGINIRIIAGSLLVLLGISTILLLP</sequence>
<proteinExistence type="inferred from homology"/>
<keyword evidence="3" id="KW-0812">Transmembrane</keyword>
<evidence type="ECO:0000313" key="5">
    <source>
        <dbReference type="EMBL" id="MCR8631964.1"/>
    </source>
</evidence>
<feature type="transmembrane region" description="Helical" evidence="3">
    <location>
        <begin position="202"/>
        <end position="220"/>
    </location>
</feature>
<evidence type="ECO:0000313" key="6">
    <source>
        <dbReference type="Proteomes" id="UP001300012"/>
    </source>
</evidence>
<dbReference type="Proteomes" id="UP001300012">
    <property type="component" value="Unassembled WGS sequence"/>
</dbReference>
<feature type="transmembrane region" description="Helical" evidence="3">
    <location>
        <begin position="265"/>
        <end position="287"/>
    </location>
</feature>
<protein>
    <submittedName>
        <fullName evidence="5">DMT family transporter</fullName>
    </submittedName>
</protein>
<evidence type="ECO:0000256" key="1">
    <source>
        <dbReference type="ARBA" id="ARBA00004127"/>
    </source>
</evidence>
<keyword evidence="3" id="KW-0472">Membrane</keyword>
<evidence type="ECO:0000256" key="2">
    <source>
        <dbReference type="ARBA" id="ARBA00007362"/>
    </source>
</evidence>
<reference evidence="5 6" key="1">
    <citation type="submission" date="2022-08" db="EMBL/GenBank/DDBJ databases">
        <title>Paenibacillus endoradicis sp. nov., Paenibacillus radicibacter sp. nov and Paenibacillus pararadicis sp. nov., three cold-adapted plant growth-promoting bacteria isolated from root of Larix gmelinii in Great Khingan.</title>
        <authorList>
            <person name="Xue H."/>
        </authorList>
    </citation>
    <scope>NUCLEOTIDE SEQUENCE [LARGE SCALE GENOMIC DNA]</scope>
    <source>
        <strain evidence="5 6">N5-1-1-5</strain>
    </source>
</reference>
<keyword evidence="3" id="KW-1133">Transmembrane helix</keyword>
<dbReference type="InterPro" id="IPR000620">
    <property type="entry name" value="EamA_dom"/>
</dbReference>
<feature type="transmembrane region" description="Helical" evidence="3">
    <location>
        <begin position="66"/>
        <end position="84"/>
    </location>
</feature>
<dbReference type="SUPFAM" id="SSF103481">
    <property type="entry name" value="Multidrug resistance efflux transporter EmrE"/>
    <property type="match status" value="2"/>
</dbReference>
<comment type="subcellular location">
    <subcellularLocation>
        <location evidence="1">Endomembrane system</location>
        <topology evidence="1">Multi-pass membrane protein</topology>
    </subcellularLocation>
</comment>
<dbReference type="RefSeq" id="WP_258213562.1">
    <property type="nucleotide sequence ID" value="NZ_JANQBD010000008.1"/>
</dbReference>
<comment type="similarity">
    <text evidence="2">Belongs to the EamA transporter family.</text>
</comment>
<organism evidence="5 6">
    <name type="scientific">Paenibacillus radicis</name>
    <name type="common">ex Xue et al. 2023</name>
    <dbReference type="NCBI Taxonomy" id="2972489"/>
    <lineage>
        <taxon>Bacteria</taxon>
        <taxon>Bacillati</taxon>
        <taxon>Bacillota</taxon>
        <taxon>Bacilli</taxon>
        <taxon>Bacillales</taxon>
        <taxon>Paenibacillaceae</taxon>
        <taxon>Paenibacillus</taxon>
    </lineage>
</organism>
<name>A0ABT1YHS5_9BACL</name>
<keyword evidence="6" id="KW-1185">Reference proteome</keyword>
<gene>
    <name evidence="5" type="ORF">NV381_12165</name>
</gene>
<comment type="caution">
    <text evidence="5">The sequence shown here is derived from an EMBL/GenBank/DDBJ whole genome shotgun (WGS) entry which is preliminary data.</text>
</comment>
<dbReference type="PANTHER" id="PTHR22911">
    <property type="entry name" value="ACYL-MALONYL CONDENSING ENZYME-RELATED"/>
    <property type="match status" value="1"/>
</dbReference>
<feature type="transmembrane region" description="Helical" evidence="3">
    <location>
        <begin position="121"/>
        <end position="139"/>
    </location>
</feature>
<feature type="domain" description="EamA" evidence="4">
    <location>
        <begin position="173"/>
        <end position="312"/>
    </location>
</feature>
<feature type="transmembrane region" description="Helical" evidence="3">
    <location>
        <begin position="241"/>
        <end position="259"/>
    </location>
</feature>
<accession>A0ABT1YHS5</accession>
<dbReference type="Pfam" id="PF00892">
    <property type="entry name" value="EamA"/>
    <property type="match status" value="2"/>
</dbReference>
<feature type="transmembrane region" description="Helical" evidence="3">
    <location>
        <begin position="96"/>
        <end position="115"/>
    </location>
</feature>
<dbReference type="EMBL" id="JANQBD010000008">
    <property type="protein sequence ID" value="MCR8631964.1"/>
    <property type="molecule type" value="Genomic_DNA"/>
</dbReference>
<feature type="transmembrane region" description="Helical" evidence="3">
    <location>
        <begin position="6"/>
        <end position="24"/>
    </location>
</feature>